<dbReference type="InterPro" id="IPR052162">
    <property type="entry name" value="Sensor_kinase/Photoreceptor"/>
</dbReference>
<comment type="caution">
    <text evidence="9">The sequence shown here is derived from an EMBL/GenBank/DDBJ whole genome shotgun (WGS) entry which is preliminary data.</text>
</comment>
<gene>
    <name evidence="9" type="ORF">GV828_10980</name>
</gene>
<dbReference type="InterPro" id="IPR003594">
    <property type="entry name" value="HATPase_dom"/>
</dbReference>
<dbReference type="RefSeq" id="WP_166537541.1">
    <property type="nucleotide sequence ID" value="NZ_JAABLM010000013.1"/>
</dbReference>
<evidence type="ECO:0000256" key="5">
    <source>
        <dbReference type="ARBA" id="ARBA00022777"/>
    </source>
</evidence>
<evidence type="ECO:0000313" key="10">
    <source>
        <dbReference type="Proteomes" id="UP000798602"/>
    </source>
</evidence>
<keyword evidence="10" id="KW-1185">Reference proteome</keyword>
<protein>
    <recommendedName>
        <fullName evidence="2">histidine kinase</fullName>
        <ecNumber evidence="2">2.7.13.3</ecNumber>
    </recommendedName>
</protein>
<comment type="catalytic activity">
    <reaction evidence="1">
        <text>ATP + protein L-histidine = ADP + protein N-phospho-L-histidine.</text>
        <dbReference type="EC" id="2.7.13.3"/>
    </reaction>
</comment>
<proteinExistence type="predicted"/>
<dbReference type="PROSITE" id="PS50109">
    <property type="entry name" value="HIS_KIN"/>
    <property type="match status" value="1"/>
</dbReference>
<dbReference type="SUPFAM" id="SSF52172">
    <property type="entry name" value="CheY-like"/>
    <property type="match status" value="1"/>
</dbReference>
<dbReference type="EMBL" id="JAABLM010000013">
    <property type="protein sequence ID" value="NBL65723.1"/>
    <property type="molecule type" value="Genomic_DNA"/>
</dbReference>
<dbReference type="Gene3D" id="3.40.50.2300">
    <property type="match status" value="1"/>
</dbReference>
<dbReference type="SMART" id="SM00448">
    <property type="entry name" value="REC"/>
    <property type="match status" value="1"/>
</dbReference>
<dbReference type="SMART" id="SM00387">
    <property type="entry name" value="HATPase_c"/>
    <property type="match status" value="1"/>
</dbReference>
<dbReference type="InterPro" id="IPR011006">
    <property type="entry name" value="CheY-like_superfamily"/>
</dbReference>
<dbReference type="PANTHER" id="PTHR43304:SF1">
    <property type="entry name" value="PAC DOMAIN-CONTAINING PROTEIN"/>
    <property type="match status" value="1"/>
</dbReference>
<reference evidence="10" key="1">
    <citation type="submission" date="2020-01" db="EMBL/GenBank/DDBJ databases">
        <title>Sphingomonas sp. strain CSW-10.</title>
        <authorList>
            <person name="Chen W.-M."/>
        </authorList>
    </citation>
    <scope>NUCLEOTIDE SEQUENCE [LARGE SCALE GENOMIC DNA]</scope>
    <source>
        <strain evidence="10">NST-5</strain>
    </source>
</reference>
<dbReference type="Pfam" id="PF00072">
    <property type="entry name" value="Response_reg"/>
    <property type="match status" value="1"/>
</dbReference>
<dbReference type="SUPFAM" id="SSF55785">
    <property type="entry name" value="PYP-like sensor domain (PAS domain)"/>
    <property type="match status" value="1"/>
</dbReference>
<dbReference type="InterPro" id="IPR005467">
    <property type="entry name" value="His_kinase_dom"/>
</dbReference>
<dbReference type="InterPro" id="IPR036097">
    <property type="entry name" value="HisK_dim/P_sf"/>
</dbReference>
<name>A0ABW9ZA05_9FLAO</name>
<dbReference type="PRINTS" id="PR00344">
    <property type="entry name" value="BCTRLSENSOR"/>
</dbReference>
<dbReference type="InterPro" id="IPR035965">
    <property type="entry name" value="PAS-like_dom_sf"/>
</dbReference>
<dbReference type="PROSITE" id="PS50110">
    <property type="entry name" value="RESPONSE_REGULATORY"/>
    <property type="match status" value="1"/>
</dbReference>
<evidence type="ECO:0000256" key="6">
    <source>
        <dbReference type="PROSITE-ProRule" id="PRU00169"/>
    </source>
</evidence>
<dbReference type="CDD" id="cd00082">
    <property type="entry name" value="HisKA"/>
    <property type="match status" value="1"/>
</dbReference>
<dbReference type="SUPFAM" id="SSF47384">
    <property type="entry name" value="Homodimeric domain of signal transducing histidine kinase"/>
    <property type="match status" value="1"/>
</dbReference>
<evidence type="ECO:0000256" key="4">
    <source>
        <dbReference type="ARBA" id="ARBA00022679"/>
    </source>
</evidence>
<dbReference type="Pfam" id="PF00512">
    <property type="entry name" value="HisKA"/>
    <property type="match status" value="1"/>
</dbReference>
<feature type="domain" description="Response regulatory" evidence="8">
    <location>
        <begin position="1"/>
        <end position="118"/>
    </location>
</feature>
<dbReference type="Gene3D" id="1.10.287.130">
    <property type="match status" value="1"/>
</dbReference>
<evidence type="ECO:0000259" key="7">
    <source>
        <dbReference type="PROSITE" id="PS50109"/>
    </source>
</evidence>
<dbReference type="InterPro" id="IPR036890">
    <property type="entry name" value="HATPase_C_sf"/>
</dbReference>
<dbReference type="InterPro" id="IPR001789">
    <property type="entry name" value="Sig_transdc_resp-reg_receiver"/>
</dbReference>
<evidence type="ECO:0000256" key="1">
    <source>
        <dbReference type="ARBA" id="ARBA00000085"/>
    </source>
</evidence>
<dbReference type="Gene3D" id="3.30.450.20">
    <property type="entry name" value="PAS domain"/>
    <property type="match status" value="1"/>
</dbReference>
<dbReference type="Pfam" id="PF02518">
    <property type="entry name" value="HATPase_c"/>
    <property type="match status" value="1"/>
</dbReference>
<evidence type="ECO:0000259" key="8">
    <source>
        <dbReference type="PROSITE" id="PS50110"/>
    </source>
</evidence>
<evidence type="ECO:0000256" key="3">
    <source>
        <dbReference type="ARBA" id="ARBA00022553"/>
    </source>
</evidence>
<feature type="domain" description="Histidine kinase" evidence="7">
    <location>
        <begin position="297"/>
        <end position="519"/>
    </location>
</feature>
<dbReference type="PANTHER" id="PTHR43304">
    <property type="entry name" value="PHYTOCHROME-LIKE PROTEIN CPH1"/>
    <property type="match status" value="1"/>
</dbReference>
<keyword evidence="5" id="KW-0418">Kinase</keyword>
<feature type="modified residue" description="4-aspartylphosphate" evidence="6">
    <location>
        <position position="50"/>
    </location>
</feature>
<keyword evidence="3 6" id="KW-0597">Phosphoprotein</keyword>
<evidence type="ECO:0000313" key="9">
    <source>
        <dbReference type="EMBL" id="NBL65723.1"/>
    </source>
</evidence>
<organism evidence="9 10">
    <name type="scientific">Flavobacterium ichthyis</name>
    <dbReference type="NCBI Taxonomy" id="2698827"/>
    <lineage>
        <taxon>Bacteria</taxon>
        <taxon>Pseudomonadati</taxon>
        <taxon>Bacteroidota</taxon>
        <taxon>Flavobacteriia</taxon>
        <taxon>Flavobacteriales</taxon>
        <taxon>Flavobacteriaceae</taxon>
        <taxon>Flavobacterium</taxon>
    </lineage>
</organism>
<dbReference type="EC" id="2.7.13.3" evidence="2"/>
<keyword evidence="4" id="KW-0808">Transferase</keyword>
<dbReference type="SUPFAM" id="SSF55874">
    <property type="entry name" value="ATPase domain of HSP90 chaperone/DNA topoisomerase II/histidine kinase"/>
    <property type="match status" value="1"/>
</dbReference>
<dbReference type="InterPro" id="IPR004358">
    <property type="entry name" value="Sig_transdc_His_kin-like_C"/>
</dbReference>
<evidence type="ECO:0000256" key="2">
    <source>
        <dbReference type="ARBA" id="ARBA00012438"/>
    </source>
</evidence>
<dbReference type="SMART" id="SM00388">
    <property type="entry name" value="HisKA"/>
    <property type="match status" value="1"/>
</dbReference>
<dbReference type="Gene3D" id="3.30.565.10">
    <property type="entry name" value="Histidine kinase-like ATPase, C-terminal domain"/>
    <property type="match status" value="1"/>
</dbReference>
<dbReference type="Proteomes" id="UP000798602">
    <property type="component" value="Unassembled WGS sequence"/>
</dbReference>
<dbReference type="InterPro" id="IPR003661">
    <property type="entry name" value="HisK_dim/P_dom"/>
</dbReference>
<sequence>MILIVDDKSENIIALQKTLELHGLTTDSAESGEIALKKILKNEYSLIILDVQMPGMDGFEVAENLAGSNRTKDIPVLFLSAINKEKKYISKGYHSGGVDYITKPVDPDLLILKVKTFLKLSEQNRELRQTRDILSREITIRKEAQEKLSLQMDELNSVLESLPQTTFTISAEGNIEYVNNRWFQFSHKSDVFPAVHPDDSTCVHKWQVAFESGQEYHADVRIKVLKNNKFRYFSVRIVPIIVQYKIVKWVGTLTDIHEQKRAHENLEEKVMERTSELVIKNEELELSNHELQQFAWVVSHDLKEPLRKIEVFLKLIKDKYLIDSDKAIDYSNRTISAADRMSKLINDLLVYSRLSSKVAAEKTDLNEVLGEVLSDLDYLVEQNNAEISVDELPIVQGVSSQLRQLFQNLIGNSLKFGKENVPIKIDISCEKVASKNFDANKDEHGKFWRITLKDNGIGFDDAYIDKIFIIFQSLNDREKYEGTGIGLAIAKKIVEKHNGIITAKGNLGHGAAFIIILPA</sequence>
<accession>A0ABW9ZA05</accession>